<dbReference type="EMBL" id="PXYK01000023">
    <property type="protein sequence ID" value="PSJ56184.1"/>
    <property type="molecule type" value="Genomic_DNA"/>
</dbReference>
<comment type="caution">
    <text evidence="2">The sequence shown here is derived from an EMBL/GenBank/DDBJ whole genome shotgun (WGS) entry which is preliminary data.</text>
</comment>
<reference evidence="2 3" key="1">
    <citation type="submission" date="2018-03" db="EMBL/GenBank/DDBJ databases">
        <title>The draft genome of Mesorhizobium sp. 6GN-30.</title>
        <authorList>
            <person name="Liu L."/>
            <person name="Li L."/>
            <person name="Wang T."/>
            <person name="Zhang X."/>
            <person name="Liang L."/>
        </authorList>
    </citation>
    <scope>NUCLEOTIDE SEQUENCE [LARGE SCALE GENOMIC DNA]</scope>
    <source>
        <strain evidence="2 3">6GN30</strain>
    </source>
</reference>
<accession>A0A2P7S139</accession>
<keyword evidence="3" id="KW-1185">Reference proteome</keyword>
<sequence length="654" mass="72667">MAERDDDRFRPRVAPPKSRGSTRAPKFTSRVLKATSKAGPAGGGTLQRRPSRSGARFGRGHVAAKLAGQSLRGNARRVVIKTRLVNLEKAGARSIITHLRYIERDGVTRDGSEARAYGPGTDEADIDAFEQRGRGDRHQFRFIVSPEDASDIGDLKTYTRDLMSRMDADLGTRLDWVAVDHWNTDNPHTHIVLRGRQPDGSDLVIARDYISNGMRNRAREVATEWLGARTEMEIRNGMLREVVQERWTGLDRMIQREANEGTINFLSEPADAQSRFRRTAMIGRLQQLTEMGLADHTGNCTWTLHADAEATLRSISERGDIIRTMQRAMSGRNRELVVLDGASSPAPIVGRIVDKGLADELYDRGYLIVDGIDGRAHYVPLAHGADLESLPTGGIVETRAATERTVDRTVAGLAVDGIYRTEHHLGVERAAVKPEHDPESFVAAHVRRLEALRRAGIVERIEDGVWRVPNDLAERGKAYDTKRLGGVDVELRSHLPIDRQARAIGATWLDRQRLSDLSGLAQTGFGAEVRDAMRDREDHLVEQGFAERRGHRVFFARNLLATLRSREIEAAAKKIAGETGLQHRAVEDGERVGGVYRRSIMLASGRFAMLDDGMGFSLVPWRPVLEKHLGQTVAGIARGNSISWEFGRQRGMGI</sequence>
<feature type="compositionally biased region" description="Basic and acidic residues" evidence="1">
    <location>
        <begin position="1"/>
        <end position="10"/>
    </location>
</feature>
<evidence type="ECO:0000313" key="2">
    <source>
        <dbReference type="EMBL" id="PSJ56184.1"/>
    </source>
</evidence>
<dbReference type="OrthoDB" id="9809969at2"/>
<dbReference type="Pfam" id="PF11843">
    <property type="entry name" value="DUF3363"/>
    <property type="match status" value="1"/>
</dbReference>
<organism evidence="2 3">
    <name type="scientific">Kumtagia ephedrae</name>
    <dbReference type="NCBI Taxonomy" id="2116701"/>
    <lineage>
        <taxon>Bacteria</taxon>
        <taxon>Pseudomonadati</taxon>
        <taxon>Pseudomonadota</taxon>
        <taxon>Alphaproteobacteria</taxon>
        <taxon>Hyphomicrobiales</taxon>
        <taxon>Phyllobacteriaceae</taxon>
        <taxon>Kumtagia</taxon>
    </lineage>
</organism>
<feature type="region of interest" description="Disordered" evidence="1">
    <location>
        <begin position="1"/>
        <end position="56"/>
    </location>
</feature>
<proteinExistence type="predicted"/>
<evidence type="ECO:0000313" key="3">
    <source>
        <dbReference type="Proteomes" id="UP000241229"/>
    </source>
</evidence>
<protein>
    <submittedName>
        <fullName evidence="2">Type VI secretion protein</fullName>
    </submittedName>
</protein>
<dbReference type="InterPro" id="IPR021795">
    <property type="entry name" value="DUF3363"/>
</dbReference>
<dbReference type="Proteomes" id="UP000241229">
    <property type="component" value="Unassembled WGS sequence"/>
</dbReference>
<dbReference type="RefSeq" id="WP_106774308.1">
    <property type="nucleotide sequence ID" value="NZ_PXYK01000023.1"/>
</dbReference>
<gene>
    <name evidence="2" type="ORF">C7I84_21740</name>
</gene>
<evidence type="ECO:0000256" key="1">
    <source>
        <dbReference type="SAM" id="MobiDB-lite"/>
    </source>
</evidence>
<name>A0A2P7S139_9HYPH</name>
<dbReference type="AlphaFoldDB" id="A0A2P7S139"/>